<evidence type="ECO:0000313" key="25">
    <source>
        <dbReference type="Proteomes" id="UP001187192"/>
    </source>
</evidence>
<dbReference type="CDD" id="cd14066">
    <property type="entry name" value="STKc_IRAK"/>
    <property type="match status" value="1"/>
</dbReference>
<dbReference type="InterPro" id="IPR001611">
    <property type="entry name" value="Leu-rich_rpt"/>
</dbReference>
<evidence type="ECO:0000313" key="24">
    <source>
        <dbReference type="EMBL" id="GMN34085.1"/>
    </source>
</evidence>
<dbReference type="InterPro" id="IPR017441">
    <property type="entry name" value="Protein_kinase_ATP_BS"/>
</dbReference>
<dbReference type="Gene3D" id="3.80.10.10">
    <property type="entry name" value="Ribonuclease Inhibitor"/>
    <property type="match status" value="1"/>
</dbReference>
<evidence type="ECO:0000256" key="22">
    <source>
        <dbReference type="SAM" id="SignalP"/>
    </source>
</evidence>
<dbReference type="AlphaFoldDB" id="A0AA87ZJG2"/>
<sequence>MMEGVLVNNWVSRVFGCLILCLFILAQSICAQKEFVSIACCAESNYTDPNTNISWETDYRWFPDKKNCQKISKASANYTPYDEARVFRTDFSSKTCYRLDTKTGEEYLLRGTFLYYEDALRKKTSFYVSVGVTNISQVNSLEDSDVEGIFRATKEYVDFCLVKTEGAPYISRLVLRPLNGTEYLQNFSSNVLKVVRRINLGGKDGDIIKYPNDPSDRIWKPFTSSDQTATTIQGPSIKISNYTGNVSAPLQVLQTALTDQNRFELFHNDLDKGDHQYRVILYFLELETTVFPGQRVFNIYLNNERKESRFDIQGGGSNYKEVRFDVKANGFLNLTLVKASVSGLGPICNAYEIFQVFPWVQETSPNDLNGILEFKSELLVCNEQNKVLESWTGDPCLPVSWEGLSCDSINGSTVITKLSLPSMNLRGPIPPSITNLTNLYSLNLSSNDFTGEIPSFSPSSMLRSVDLRNNDLSGPLPESLAMLQHLEVMYIGCNPVAKEHSSSYNGTKLDTSTGICNSDVQGPDSTKRRIIIGSVACGSLLLTVAAGVFIVCFYRQKLMPQGIFNRKGFKGYPMMTKKNGGLIFSIPIVEEIVVKSICIQTFTLVDIEAATQNYKTLIGEGGFGSVYRGTLLDGQEVAVKVRSATSTQGTREFENELNLLSTICHENLVPLLGYCSENDQQILVYPFMSNGSLQDRLYGEAAKRKRLDWPTRLSIALGLTHLHTYAGRCLIHRDVKSSNILLDQSMTAKVADFGFSKYAPQEGDSGASLEVRGTAGYLDPEYYTTHHLSDKSDVFSFGVVLLEIISGREPLNLRKPRNEWSLVEWAKQHARETNIDEIVDPSIKGGYHAEAMWRVVEMALLCVEPFSAYRPCMADIVRELEDSLIIENNASEYMRSIESSGSLVLERKIVIPSTPKDDSPILTQPLPPPEPR</sequence>
<comment type="catalytic activity">
    <reaction evidence="17">
        <text>L-threonyl-[protein] + ATP = O-phospho-L-threonyl-[protein] + ADP + H(+)</text>
        <dbReference type="Rhea" id="RHEA:46608"/>
        <dbReference type="Rhea" id="RHEA-COMP:11060"/>
        <dbReference type="Rhea" id="RHEA-COMP:11605"/>
        <dbReference type="ChEBI" id="CHEBI:15378"/>
        <dbReference type="ChEBI" id="CHEBI:30013"/>
        <dbReference type="ChEBI" id="CHEBI:30616"/>
        <dbReference type="ChEBI" id="CHEBI:61977"/>
        <dbReference type="ChEBI" id="CHEBI:456216"/>
        <dbReference type="EC" id="2.7.11.1"/>
    </reaction>
</comment>
<evidence type="ECO:0000256" key="10">
    <source>
        <dbReference type="ARBA" id="ARBA00022737"/>
    </source>
</evidence>
<dbReference type="InterPro" id="IPR024788">
    <property type="entry name" value="Malectin-like_Carb-bd_dom"/>
</dbReference>
<evidence type="ECO:0000256" key="2">
    <source>
        <dbReference type="ARBA" id="ARBA00008684"/>
    </source>
</evidence>
<dbReference type="InterPro" id="IPR013210">
    <property type="entry name" value="LRR_N_plant-typ"/>
</dbReference>
<evidence type="ECO:0000256" key="20">
    <source>
        <dbReference type="SAM" id="MobiDB-lite"/>
    </source>
</evidence>
<evidence type="ECO:0000256" key="7">
    <source>
        <dbReference type="ARBA" id="ARBA00022679"/>
    </source>
</evidence>
<dbReference type="PANTHER" id="PTHR45631:SF27">
    <property type="entry name" value="PROTEIN KINASE DOMAIN-CONTAINING PROTEIN"/>
    <property type="match status" value="1"/>
</dbReference>
<dbReference type="GO" id="GO:0005524">
    <property type="term" value="F:ATP binding"/>
    <property type="evidence" value="ECO:0007669"/>
    <property type="project" value="UniProtKB-UniRule"/>
</dbReference>
<keyword evidence="8 21" id="KW-0812">Transmembrane</keyword>
<evidence type="ECO:0000256" key="6">
    <source>
        <dbReference type="ARBA" id="ARBA00022614"/>
    </source>
</evidence>
<dbReference type="FunFam" id="3.80.10.10:FF:000129">
    <property type="entry name" value="Leucine-rich repeat receptor-like kinase"/>
    <property type="match status" value="1"/>
</dbReference>
<keyword evidence="4" id="KW-0723">Serine/threonine-protein kinase</keyword>
<dbReference type="GO" id="GO:0016020">
    <property type="term" value="C:membrane"/>
    <property type="evidence" value="ECO:0007669"/>
    <property type="project" value="UniProtKB-SubCell"/>
</dbReference>
<dbReference type="PROSITE" id="PS00108">
    <property type="entry name" value="PROTEIN_KINASE_ST"/>
    <property type="match status" value="1"/>
</dbReference>
<organism evidence="24 25">
    <name type="scientific">Ficus carica</name>
    <name type="common">Common fig</name>
    <dbReference type="NCBI Taxonomy" id="3494"/>
    <lineage>
        <taxon>Eukaryota</taxon>
        <taxon>Viridiplantae</taxon>
        <taxon>Streptophyta</taxon>
        <taxon>Embryophyta</taxon>
        <taxon>Tracheophyta</taxon>
        <taxon>Spermatophyta</taxon>
        <taxon>Magnoliopsida</taxon>
        <taxon>eudicotyledons</taxon>
        <taxon>Gunneridae</taxon>
        <taxon>Pentapetalae</taxon>
        <taxon>rosids</taxon>
        <taxon>fabids</taxon>
        <taxon>Rosales</taxon>
        <taxon>Moraceae</taxon>
        <taxon>Ficeae</taxon>
        <taxon>Ficus</taxon>
    </lineage>
</organism>
<dbReference type="InterPro" id="IPR000719">
    <property type="entry name" value="Prot_kinase_dom"/>
</dbReference>
<evidence type="ECO:0000256" key="1">
    <source>
        <dbReference type="ARBA" id="ARBA00004167"/>
    </source>
</evidence>
<accession>A0AA87ZJG2</accession>
<dbReference type="Pfam" id="PF08263">
    <property type="entry name" value="LRRNT_2"/>
    <property type="match status" value="1"/>
</dbReference>
<keyword evidence="10" id="KW-0677">Repeat</keyword>
<evidence type="ECO:0000256" key="15">
    <source>
        <dbReference type="ARBA" id="ARBA00023136"/>
    </source>
</evidence>
<keyword evidence="9 22" id="KW-0732">Signal</keyword>
<protein>
    <recommendedName>
        <fullName evidence="3">non-specific serine/threonine protein kinase</fullName>
        <ecNumber evidence="3">2.7.11.1</ecNumber>
    </recommendedName>
</protein>
<comment type="subcellular location">
    <subcellularLocation>
        <location evidence="1">Membrane</location>
        <topology evidence="1">Single-pass membrane protein</topology>
    </subcellularLocation>
</comment>
<feature type="domain" description="Protein kinase" evidence="23">
    <location>
        <begin position="612"/>
        <end position="885"/>
    </location>
</feature>
<comment type="caution">
    <text evidence="24">The sequence shown here is derived from an EMBL/GenBank/DDBJ whole genome shotgun (WGS) entry which is preliminary data.</text>
</comment>
<dbReference type="GO" id="GO:0004674">
    <property type="term" value="F:protein serine/threonine kinase activity"/>
    <property type="evidence" value="ECO:0007669"/>
    <property type="project" value="UniProtKB-KW"/>
</dbReference>
<dbReference type="Pfam" id="PF00560">
    <property type="entry name" value="LRR_1"/>
    <property type="match status" value="2"/>
</dbReference>
<name>A0AA87ZJG2_FICCA</name>
<evidence type="ECO:0000256" key="21">
    <source>
        <dbReference type="SAM" id="Phobius"/>
    </source>
</evidence>
<keyword evidence="14 21" id="KW-1133">Transmembrane helix</keyword>
<proteinExistence type="inferred from homology"/>
<dbReference type="Gene3D" id="2.60.120.430">
    <property type="entry name" value="Galactose-binding lectin"/>
    <property type="match status" value="1"/>
</dbReference>
<evidence type="ECO:0000256" key="16">
    <source>
        <dbReference type="ARBA" id="ARBA00023170"/>
    </source>
</evidence>
<dbReference type="Proteomes" id="UP001187192">
    <property type="component" value="Unassembled WGS sequence"/>
</dbReference>
<dbReference type="Gene3D" id="1.10.510.10">
    <property type="entry name" value="Transferase(Phosphotransferase) domain 1"/>
    <property type="match status" value="1"/>
</dbReference>
<evidence type="ECO:0000256" key="11">
    <source>
        <dbReference type="ARBA" id="ARBA00022741"/>
    </source>
</evidence>
<dbReference type="Gene3D" id="3.30.200.20">
    <property type="entry name" value="Phosphorylase Kinase, domain 1"/>
    <property type="match status" value="1"/>
</dbReference>
<dbReference type="Pfam" id="PF07714">
    <property type="entry name" value="PK_Tyr_Ser-Thr"/>
    <property type="match status" value="1"/>
</dbReference>
<keyword evidence="13 19" id="KW-0067">ATP-binding</keyword>
<dbReference type="EC" id="2.7.11.1" evidence="3"/>
<feature type="transmembrane region" description="Helical" evidence="21">
    <location>
        <begin position="530"/>
        <end position="554"/>
    </location>
</feature>
<keyword evidence="6" id="KW-0433">Leucine-rich repeat</keyword>
<keyword evidence="5" id="KW-0597">Phosphoprotein</keyword>
<feature type="signal peptide" evidence="22">
    <location>
        <begin position="1"/>
        <end position="31"/>
    </location>
</feature>
<evidence type="ECO:0000259" key="23">
    <source>
        <dbReference type="PROSITE" id="PS50011"/>
    </source>
</evidence>
<comment type="similarity">
    <text evidence="2">Belongs to the protein kinase superfamily. Ser/Thr protein kinase family.</text>
</comment>
<keyword evidence="7" id="KW-0808">Transferase</keyword>
<dbReference type="EMBL" id="BTGU01000004">
    <property type="protein sequence ID" value="GMN34085.1"/>
    <property type="molecule type" value="Genomic_DNA"/>
</dbReference>
<dbReference type="InterPro" id="IPR001245">
    <property type="entry name" value="Ser-Thr/Tyr_kinase_cat_dom"/>
</dbReference>
<keyword evidence="25" id="KW-1185">Reference proteome</keyword>
<dbReference type="SUPFAM" id="SSF56112">
    <property type="entry name" value="Protein kinase-like (PK-like)"/>
    <property type="match status" value="1"/>
</dbReference>
<evidence type="ECO:0000256" key="4">
    <source>
        <dbReference type="ARBA" id="ARBA00022527"/>
    </source>
</evidence>
<evidence type="ECO:0000256" key="3">
    <source>
        <dbReference type="ARBA" id="ARBA00012513"/>
    </source>
</evidence>
<evidence type="ECO:0000256" key="14">
    <source>
        <dbReference type="ARBA" id="ARBA00022989"/>
    </source>
</evidence>
<evidence type="ECO:0000256" key="5">
    <source>
        <dbReference type="ARBA" id="ARBA00022553"/>
    </source>
</evidence>
<dbReference type="SUPFAM" id="SSF52058">
    <property type="entry name" value="L domain-like"/>
    <property type="match status" value="1"/>
</dbReference>
<feature type="chain" id="PRO_5041681891" description="non-specific serine/threonine protein kinase" evidence="22">
    <location>
        <begin position="32"/>
        <end position="932"/>
    </location>
</feature>
<keyword evidence="15 21" id="KW-0472">Membrane</keyword>
<dbReference type="PROSITE" id="PS00107">
    <property type="entry name" value="PROTEIN_KINASE_ATP"/>
    <property type="match status" value="1"/>
</dbReference>
<comment type="catalytic activity">
    <reaction evidence="18">
        <text>L-seryl-[protein] + ATP = O-phospho-L-seryl-[protein] + ADP + H(+)</text>
        <dbReference type="Rhea" id="RHEA:17989"/>
        <dbReference type="Rhea" id="RHEA-COMP:9863"/>
        <dbReference type="Rhea" id="RHEA-COMP:11604"/>
        <dbReference type="ChEBI" id="CHEBI:15378"/>
        <dbReference type="ChEBI" id="CHEBI:29999"/>
        <dbReference type="ChEBI" id="CHEBI:30616"/>
        <dbReference type="ChEBI" id="CHEBI:83421"/>
        <dbReference type="ChEBI" id="CHEBI:456216"/>
        <dbReference type="EC" id="2.7.11.1"/>
    </reaction>
</comment>
<dbReference type="PROSITE" id="PS50011">
    <property type="entry name" value="PROTEIN_KINASE_DOM"/>
    <property type="match status" value="1"/>
</dbReference>
<evidence type="ECO:0000256" key="8">
    <source>
        <dbReference type="ARBA" id="ARBA00022692"/>
    </source>
</evidence>
<dbReference type="Pfam" id="PF12819">
    <property type="entry name" value="Malectin_like"/>
    <property type="match status" value="1"/>
</dbReference>
<keyword evidence="12" id="KW-0418">Kinase</keyword>
<evidence type="ECO:0000256" key="18">
    <source>
        <dbReference type="ARBA" id="ARBA00048679"/>
    </source>
</evidence>
<feature type="binding site" evidence="19">
    <location>
        <position position="640"/>
    </location>
    <ligand>
        <name>ATP</name>
        <dbReference type="ChEBI" id="CHEBI:30616"/>
    </ligand>
</feature>
<evidence type="ECO:0000256" key="12">
    <source>
        <dbReference type="ARBA" id="ARBA00022777"/>
    </source>
</evidence>
<dbReference type="PANTHER" id="PTHR45631">
    <property type="entry name" value="OS07G0107800 PROTEIN-RELATED"/>
    <property type="match status" value="1"/>
</dbReference>
<feature type="region of interest" description="Disordered" evidence="20">
    <location>
        <begin position="913"/>
        <end position="932"/>
    </location>
</feature>
<dbReference type="SMART" id="SM00220">
    <property type="entry name" value="S_TKc"/>
    <property type="match status" value="1"/>
</dbReference>
<keyword evidence="16" id="KW-0675">Receptor</keyword>
<evidence type="ECO:0000256" key="17">
    <source>
        <dbReference type="ARBA" id="ARBA00047899"/>
    </source>
</evidence>
<dbReference type="InterPro" id="IPR032675">
    <property type="entry name" value="LRR_dom_sf"/>
</dbReference>
<evidence type="ECO:0000256" key="9">
    <source>
        <dbReference type="ARBA" id="ARBA00022729"/>
    </source>
</evidence>
<dbReference type="FunFam" id="1.10.510.10:FF:000146">
    <property type="entry name" value="LRR receptor-like serine/threonine-protein kinase IOS1"/>
    <property type="match status" value="1"/>
</dbReference>
<dbReference type="InterPro" id="IPR011009">
    <property type="entry name" value="Kinase-like_dom_sf"/>
</dbReference>
<evidence type="ECO:0000256" key="19">
    <source>
        <dbReference type="PROSITE-ProRule" id="PRU10141"/>
    </source>
</evidence>
<gene>
    <name evidence="24" type="ORF">TIFTF001_004503</name>
</gene>
<keyword evidence="11 19" id="KW-0547">Nucleotide-binding</keyword>
<evidence type="ECO:0000256" key="13">
    <source>
        <dbReference type="ARBA" id="ARBA00022840"/>
    </source>
</evidence>
<dbReference type="InterPro" id="IPR008271">
    <property type="entry name" value="Ser/Thr_kinase_AS"/>
</dbReference>
<dbReference type="FunFam" id="3.30.200.20:FF:000039">
    <property type="entry name" value="receptor-like protein kinase FERONIA"/>
    <property type="match status" value="1"/>
</dbReference>
<reference evidence="24" key="1">
    <citation type="submission" date="2023-07" db="EMBL/GenBank/DDBJ databases">
        <title>draft genome sequence of fig (Ficus carica).</title>
        <authorList>
            <person name="Takahashi T."/>
            <person name="Nishimura K."/>
        </authorList>
    </citation>
    <scope>NUCLEOTIDE SEQUENCE</scope>
</reference>